<evidence type="ECO:0000313" key="7">
    <source>
        <dbReference type="EMBL" id="CAD8105900.1"/>
    </source>
</evidence>
<feature type="transmembrane region" description="Helical" evidence="4">
    <location>
        <begin position="1616"/>
        <end position="1636"/>
    </location>
</feature>
<evidence type="ECO:0000259" key="6">
    <source>
        <dbReference type="SMART" id="SM00181"/>
    </source>
</evidence>
<feature type="domain" description="EGF-like" evidence="6">
    <location>
        <begin position="1194"/>
        <end position="1229"/>
    </location>
</feature>
<dbReference type="InterPro" id="IPR006212">
    <property type="entry name" value="Furin_repeat"/>
</dbReference>
<feature type="transmembrane region" description="Helical" evidence="4">
    <location>
        <begin position="1758"/>
        <end position="1777"/>
    </location>
</feature>
<dbReference type="Pfam" id="PF13948">
    <property type="entry name" value="DUF4215"/>
    <property type="match status" value="8"/>
</dbReference>
<feature type="transmembrane region" description="Helical" evidence="4">
    <location>
        <begin position="1656"/>
        <end position="1676"/>
    </location>
</feature>
<dbReference type="PANTHER" id="PTHR38934">
    <property type="entry name" value="HYPHALLY REGULATED CELL WALL PROTEIN 1"/>
    <property type="match status" value="1"/>
</dbReference>
<protein>
    <recommendedName>
        <fullName evidence="6">EGF-like domain-containing protein</fullName>
    </recommendedName>
</protein>
<evidence type="ECO:0000256" key="2">
    <source>
        <dbReference type="ARBA" id="ARBA00022737"/>
    </source>
</evidence>
<feature type="transmembrane region" description="Helical" evidence="4">
    <location>
        <begin position="1708"/>
        <end position="1724"/>
    </location>
</feature>
<feature type="domain" description="EGF-like" evidence="6">
    <location>
        <begin position="1042"/>
        <end position="1074"/>
    </location>
</feature>
<feature type="signal peptide" evidence="5">
    <location>
        <begin position="1"/>
        <end position="20"/>
    </location>
</feature>
<feature type="domain" description="EGF-like" evidence="6">
    <location>
        <begin position="983"/>
        <end position="1015"/>
    </location>
</feature>
<comment type="caution">
    <text evidence="7">The sequence shown here is derived from an EMBL/GenBank/DDBJ whole genome shotgun (WGS) entry which is preliminary data.</text>
</comment>
<evidence type="ECO:0000256" key="4">
    <source>
        <dbReference type="SAM" id="Phobius"/>
    </source>
</evidence>
<dbReference type="SMART" id="SM00181">
    <property type="entry name" value="EGF"/>
    <property type="match status" value="8"/>
</dbReference>
<keyword evidence="4" id="KW-1133">Transmembrane helix</keyword>
<dbReference type="PANTHER" id="PTHR38934:SF6">
    <property type="entry name" value="CHROMOSOME UNDETERMINED SCAFFOLD_176, WHOLE GENOME SHOTGUN SEQUENCE"/>
    <property type="match status" value="1"/>
</dbReference>
<evidence type="ECO:0000256" key="5">
    <source>
        <dbReference type="SAM" id="SignalP"/>
    </source>
</evidence>
<evidence type="ECO:0000313" key="8">
    <source>
        <dbReference type="Proteomes" id="UP000688137"/>
    </source>
</evidence>
<dbReference type="CDD" id="cd00064">
    <property type="entry name" value="FU"/>
    <property type="match status" value="1"/>
</dbReference>
<feature type="chain" id="PRO_5035896164" description="EGF-like domain-containing protein" evidence="5">
    <location>
        <begin position="21"/>
        <end position="1850"/>
    </location>
</feature>
<feature type="transmembrane region" description="Helical" evidence="4">
    <location>
        <begin position="1789"/>
        <end position="1809"/>
    </location>
</feature>
<sequence length="1850" mass="213237">MIQNFFELILLLLNVCCVVANWRLVDQSFTEDQILNVNTWISKGSCTTSTVSDSPRVGNCNTNQLQYIKLTDDEPYLQKSFFYKSFQVQVILDVFFIEAELSSSKFSVTYFSTSFQEVIYSREYDRNDLIQNSEVICKTFINKFELYTIVSNIANFNNDYFKITICLTPRSNDEQIGIRNMLIYVNTCHPTCLTCNGPLETNCLTCYNSQSVVGGKCTCISDQQFSETFLGCIQECNRDYSIARYDKICVQDNRIKSIITLFNNIIPQSSQFRYHPFSFLSDKFHPKNTDLIYENCNGISFIGILQFSEGMLYQINLQESIKFLRMRITFYLFNFQDSSKIEILHNNQTLSRIMKDPSGFQYENLITIFEKNDNCFSSSFILLRVEITFQLLNENPIIILQGQLQQEDEFWGFRNVTIDSGFCQNNCKICFDNSKCLSCETGYQLYKNKCEISCPIHSSNCVDYEDIIQYSRYIAKGFYDLNMTIEDINSFYDTATNPSSNYVTGQKFSFLNNKIVLGGLLVWNDGSYIKTWRIQKPHYAVSIYFNFTYGDSYGGQFFYKIGSLSSSFSGPYFNPGGGSNLVGRNDIESTQFFYVHLNNFYDNDLYLEFKCAANTINILQGFCAISDYFIVAHYCPPFCDSCSSSSSCNVWQSGYTSSSCSNNQYLYFNDQTETYTCNNCDQPGCNTCVSAEDCTQCISDQFQLQNGICFCKPFTFLQGNVCIQCNKFCEHCFGTSKQDCLSCVQEYHRSIQRNQCLCQPGYQDDEINLPCLPICGDQIIVDEEDCDDGNNDPFDGCHQCQYTCQDECQLCYKGKCYQCKDNYQLIEAINTCISICGDIVIIKNEQCDDGNDNKFDGCYLCQFQCYNHCIHCNQGICYQCDEKNGWYLTGTKCQFICGDGIVAKGQEQCDDSNLYPFDQCNFCEQECSEHCLLCQNEECLRCEKGFQYDQQNKLCIQICGDNLIVGNEQCEDQIMYYQQICEDCQFKCHHNCQLCNYGKCIQCQFGFILIDNGCEQDCGDGQIVGTEVCDSLFQYINSKCFNCNYNCGYGCLVCNQGICEVCQMGYLLDNYACQPICGDLIIVEPELCDDANLIPYDGCYECTYSCELGCSICQSGQCTEMSQPNEDNNDNYQTTSDCIPNCKLCDNDSQCLACNEYFQLINYLCAPICGDSIVIEGLEECDDGNDQPYDGCYNCEFQCSQGCVECQQHQCAMCDDKFYFLDILTQKCLQINSDQNNQNIDYPITEFQQYTALRCGENQLLINNLCINQCGNGLLANQYEECDDGNTFGGDGCSSFCNMEDSYQCINQEDSLSLCTYIESPDFNLNILSDKASSIQLLELTFTQQVKIQTELAIEDILLFTISPQTKYHLTINSIDNITIYFGYPKYQIQIEFIQPIQDPILQIDIEKSIIQNKFHQDLQIYQKKIILGTPFVLPETTKQQLTSVVQINDVMMYSMVSISSLALLSGNAIMFFNLLDLLQSLSYIKYMQYQFPPHLIEFLNTYTKVSLQPIMNYFQVDQLLVKLNGGTSPNQITQKSNRKISKNALNECYLVNAKSCYFSAIASLITYFLNSLIVSKSVQYFVFTLSNRKKNNVQLLKLIDFFQEKIQKKCLKLKIEYFSLGIYKVYQAILHQLLFSTLLQFPNYKFNNSFEILNSVNAILGLLFILMATFPLLSITSAQIKDLRKWKYFHCESKTQFWAAQCRSFQIYRTLFYILIIVQFINYPEAQSILLSMLSFLHLIYLVKFQPLLSPFELSKLICRELLIMITTGTFLIYSFEFSQDNFMMIGWIHIIMFCTVLASNLFIDIFAQIQKIYRNYLQEKQKRQLEQQKRYYFNHLQGFIVHDYEYKK</sequence>
<dbReference type="InterPro" id="IPR011936">
    <property type="entry name" value="Myxo_disulph_rpt"/>
</dbReference>
<proteinExistence type="predicted"/>
<dbReference type="SMART" id="SM00261">
    <property type="entry name" value="FU"/>
    <property type="match status" value="9"/>
</dbReference>
<keyword evidence="3" id="KW-1015">Disulfide bond</keyword>
<feature type="transmembrane region" description="Helical" evidence="4">
    <location>
        <begin position="1451"/>
        <end position="1476"/>
    </location>
</feature>
<feature type="domain" description="EGF-like" evidence="6">
    <location>
        <begin position="731"/>
        <end position="776"/>
    </location>
</feature>
<evidence type="ECO:0000256" key="1">
    <source>
        <dbReference type="ARBA" id="ARBA00022729"/>
    </source>
</evidence>
<keyword evidence="8" id="KW-1185">Reference proteome</keyword>
<dbReference type="NCBIfam" id="TIGR02232">
    <property type="entry name" value="myxo_disulf_rpt"/>
    <property type="match status" value="3"/>
</dbReference>
<reference evidence="7" key="1">
    <citation type="submission" date="2021-01" db="EMBL/GenBank/DDBJ databases">
        <authorList>
            <consortium name="Genoscope - CEA"/>
            <person name="William W."/>
        </authorList>
    </citation>
    <scope>NUCLEOTIDE SEQUENCE</scope>
</reference>
<name>A0A8S1PR29_PARPR</name>
<feature type="transmembrane region" description="Helical" evidence="4">
    <location>
        <begin position="1730"/>
        <end position="1746"/>
    </location>
</feature>
<feature type="domain" description="EGF-like" evidence="6">
    <location>
        <begin position="687"/>
        <end position="723"/>
    </location>
</feature>
<dbReference type="InterPro" id="IPR000742">
    <property type="entry name" value="EGF"/>
</dbReference>
<accession>A0A8S1PR29</accession>
<keyword evidence="4" id="KW-0812">Transmembrane</keyword>
<feature type="domain" description="EGF-like" evidence="6">
    <location>
        <begin position="860"/>
        <end position="894"/>
    </location>
</feature>
<dbReference type="EMBL" id="CAJJDM010000131">
    <property type="protein sequence ID" value="CAD8105900.1"/>
    <property type="molecule type" value="Genomic_DNA"/>
</dbReference>
<gene>
    <name evidence="7" type="ORF">PPRIM_AZ9-3.1.T1280168</name>
</gene>
<evidence type="ECO:0000256" key="3">
    <source>
        <dbReference type="ARBA" id="ARBA00023157"/>
    </source>
</evidence>
<keyword evidence="2" id="KW-0677">Repeat</keyword>
<feature type="domain" description="EGF-like" evidence="6">
    <location>
        <begin position="922"/>
        <end position="956"/>
    </location>
</feature>
<feature type="domain" description="EGF-like" evidence="6">
    <location>
        <begin position="422"/>
        <end position="451"/>
    </location>
</feature>
<keyword evidence="1 5" id="KW-0732">Signal</keyword>
<organism evidence="7 8">
    <name type="scientific">Paramecium primaurelia</name>
    <dbReference type="NCBI Taxonomy" id="5886"/>
    <lineage>
        <taxon>Eukaryota</taxon>
        <taxon>Sar</taxon>
        <taxon>Alveolata</taxon>
        <taxon>Ciliophora</taxon>
        <taxon>Intramacronucleata</taxon>
        <taxon>Oligohymenophorea</taxon>
        <taxon>Peniculida</taxon>
        <taxon>Parameciidae</taxon>
        <taxon>Paramecium</taxon>
    </lineage>
</organism>
<keyword evidence="4" id="KW-0472">Membrane</keyword>
<dbReference type="Proteomes" id="UP000688137">
    <property type="component" value="Unassembled WGS sequence"/>
</dbReference>